<organism evidence="9 10">
    <name type="scientific">Aplysia californica</name>
    <name type="common">California sea hare</name>
    <dbReference type="NCBI Taxonomy" id="6500"/>
    <lineage>
        <taxon>Eukaryota</taxon>
        <taxon>Metazoa</taxon>
        <taxon>Spiralia</taxon>
        <taxon>Lophotrochozoa</taxon>
        <taxon>Mollusca</taxon>
        <taxon>Gastropoda</taxon>
        <taxon>Heterobranchia</taxon>
        <taxon>Euthyneura</taxon>
        <taxon>Tectipleura</taxon>
        <taxon>Aplysiida</taxon>
        <taxon>Aplysioidea</taxon>
        <taxon>Aplysiidae</taxon>
        <taxon>Aplysia</taxon>
    </lineage>
</organism>
<feature type="region of interest" description="Disordered" evidence="8">
    <location>
        <begin position="384"/>
        <end position="419"/>
    </location>
</feature>
<evidence type="ECO:0000313" key="9">
    <source>
        <dbReference type="Proteomes" id="UP000694888"/>
    </source>
</evidence>
<dbReference type="Pfam" id="PF03215">
    <property type="entry name" value="Rad17"/>
    <property type="match status" value="1"/>
</dbReference>
<dbReference type="PANTHER" id="PTHR12172:SF0">
    <property type="entry name" value="CELL CYCLE CHECKPOINT PROTEIN RAD17"/>
    <property type="match status" value="1"/>
</dbReference>
<dbReference type="GeneID" id="101855291"/>
<evidence type="ECO:0000256" key="1">
    <source>
        <dbReference type="ARBA" id="ARBA00004123"/>
    </source>
</evidence>
<dbReference type="Gene3D" id="3.40.50.300">
    <property type="entry name" value="P-loop containing nucleotide triphosphate hydrolases"/>
    <property type="match status" value="1"/>
</dbReference>
<dbReference type="RefSeq" id="XP_005108745.1">
    <property type="nucleotide sequence ID" value="XM_005108688.3"/>
</dbReference>
<evidence type="ECO:0000313" key="10">
    <source>
        <dbReference type="RefSeq" id="XP_005108745.1"/>
    </source>
</evidence>
<evidence type="ECO:0000256" key="8">
    <source>
        <dbReference type="SAM" id="MobiDB-lite"/>
    </source>
</evidence>
<feature type="compositionally biased region" description="Acidic residues" evidence="8">
    <location>
        <begin position="700"/>
        <end position="712"/>
    </location>
</feature>
<comment type="similarity">
    <text evidence="2">Belongs to the rad17/RAD24 family.</text>
</comment>
<keyword evidence="7" id="KW-0131">Cell cycle</keyword>
<evidence type="ECO:0000256" key="7">
    <source>
        <dbReference type="ARBA" id="ARBA00023306"/>
    </source>
</evidence>
<keyword evidence="5" id="KW-0067">ATP-binding</keyword>
<keyword evidence="3" id="KW-0547">Nucleotide-binding</keyword>
<feature type="region of interest" description="Disordered" evidence="8">
    <location>
        <begin position="641"/>
        <end position="712"/>
    </location>
</feature>
<accession>A0ABM0K4T3</accession>
<feature type="compositionally biased region" description="Basic and acidic residues" evidence="8">
    <location>
        <begin position="399"/>
        <end position="415"/>
    </location>
</feature>
<name>A0ABM0K4T3_APLCA</name>
<keyword evidence="4" id="KW-0227">DNA damage</keyword>
<dbReference type="Gene3D" id="1.10.8.60">
    <property type="match status" value="1"/>
</dbReference>
<evidence type="ECO:0000256" key="3">
    <source>
        <dbReference type="ARBA" id="ARBA00022741"/>
    </source>
</evidence>
<dbReference type="SUPFAM" id="SSF52540">
    <property type="entry name" value="P-loop containing nucleoside triphosphate hydrolases"/>
    <property type="match status" value="1"/>
</dbReference>
<dbReference type="Proteomes" id="UP000694888">
    <property type="component" value="Unplaced"/>
</dbReference>
<feature type="compositionally biased region" description="Polar residues" evidence="8">
    <location>
        <begin position="687"/>
        <end position="697"/>
    </location>
</feature>
<keyword evidence="9" id="KW-1185">Reference proteome</keyword>
<evidence type="ECO:0000256" key="4">
    <source>
        <dbReference type="ARBA" id="ARBA00022763"/>
    </source>
</evidence>
<dbReference type="InterPro" id="IPR027417">
    <property type="entry name" value="P-loop_NTPase"/>
</dbReference>
<evidence type="ECO:0000256" key="5">
    <source>
        <dbReference type="ARBA" id="ARBA00022840"/>
    </source>
</evidence>
<feature type="compositionally biased region" description="Basic and acidic residues" evidence="8">
    <location>
        <begin position="668"/>
        <end position="681"/>
    </location>
</feature>
<proteinExistence type="inferred from homology"/>
<gene>
    <name evidence="10" type="primary">LOC101855291</name>
</gene>
<reference evidence="10" key="1">
    <citation type="submission" date="2025-08" db="UniProtKB">
        <authorList>
            <consortium name="RefSeq"/>
        </authorList>
    </citation>
    <scope>IDENTIFICATION</scope>
</reference>
<comment type="subcellular location">
    <subcellularLocation>
        <location evidence="1">Nucleus</location>
    </subcellularLocation>
</comment>
<keyword evidence="6" id="KW-0539">Nucleus</keyword>
<evidence type="ECO:0000256" key="6">
    <source>
        <dbReference type="ARBA" id="ARBA00023242"/>
    </source>
</evidence>
<protein>
    <submittedName>
        <fullName evidence="10">Cell cycle checkpoint protein RAD17 isoform X1</fullName>
    </submittedName>
</protein>
<evidence type="ECO:0000256" key="2">
    <source>
        <dbReference type="ARBA" id="ARBA00006168"/>
    </source>
</evidence>
<dbReference type="PANTHER" id="PTHR12172">
    <property type="entry name" value="CELL CYCLE CHECKPOINT PROTEIN RAD17"/>
    <property type="match status" value="1"/>
</dbReference>
<dbReference type="InterPro" id="IPR004582">
    <property type="entry name" value="Checkpoint_prot_Rad17_Rad24"/>
</dbReference>
<sequence>MDCLDSDDDVQFVKIDPVKSKVKPKKSVTWVSSSFGDFGPNLSTPISKTKIKGGSLSDLKRNQTDSNISVPQTSVFAFTSQHESRKRPRESDHCITSRLPSHSKTCSSKDLWCDKYRPLHRNDLAVHKKKVEELCEWLARAKSHWKKHAAPILLLTGPPGSGKTACVQVLCAQLGMDVQEWVTNLEQVADQWSGEDFHRSEKSRVDVYMSQSQSSQFHNFLVRANKYPALELMGSAGHVSESDGGNVRGHSACHSTTVLVEDMPNVFFRDPPQFHNILRKYHYSGHSPIVFIMSDSTSSTSSVQKLFPKDLQHQLGVVSISLNPVAPTLLLKLLNKVMSQEARQAQVTQPNSSVIEQIALSSNGDIRSALNSLQFACRMDTADLKPPVSSAPRGRLKKSGTDSKLKYRTSGKEDVASSGGSVASAIGAKDTSIFLFQAVGKILYLKRGDPSTQADHPCLPRHLELHDRHPLLMNPEEVAAKSHVSGDFFTTFLHENYVEFLSSVEDLERASEYFSDADYMSTLWAAREELQQYSVSVATRGFIHSNSDVVRHDSTRKNHGWRPLHKSRWFATNKQANENITTARQIFQGYHWEPEVLCSEILPYISLTNPTLHDTGQISFVQEMTQFSQWKRSSRTRLVRLDEKDVASDEEEGEAGGPTQMKTGAPVTDDKARDGQSKEESVEGDSFLSSSQTNVQNVEKEEEEILIEEYDD</sequence>